<name>A0A191UDT0_9BURK</name>
<evidence type="ECO:0000259" key="4">
    <source>
        <dbReference type="PROSITE" id="PS51462"/>
    </source>
</evidence>
<evidence type="ECO:0000256" key="1">
    <source>
        <dbReference type="ARBA" id="ARBA00001946"/>
    </source>
</evidence>
<comment type="cofactor">
    <cofactor evidence="1">
        <name>Mg(2+)</name>
        <dbReference type="ChEBI" id="CHEBI:18420"/>
    </cofactor>
</comment>
<dbReference type="STRING" id="1743168.A8O14_02790"/>
<accession>A0A191UDT0</accession>
<dbReference type="EMBL" id="CP015922">
    <property type="protein sequence ID" value="ANI99112.1"/>
    <property type="molecule type" value="Genomic_DNA"/>
</dbReference>
<dbReference type="GO" id="GO:0016787">
    <property type="term" value="F:hydrolase activity"/>
    <property type="evidence" value="ECO:0007669"/>
    <property type="project" value="UniProtKB-KW"/>
</dbReference>
<dbReference type="PROSITE" id="PS51462">
    <property type="entry name" value="NUDIX"/>
    <property type="match status" value="1"/>
</dbReference>
<dbReference type="PANTHER" id="PTHR43046:SF14">
    <property type="entry name" value="MUTT_NUDIX FAMILY PROTEIN"/>
    <property type="match status" value="1"/>
</dbReference>
<evidence type="ECO:0000313" key="5">
    <source>
        <dbReference type="EMBL" id="ANI99112.1"/>
    </source>
</evidence>
<evidence type="ECO:0000313" key="6">
    <source>
        <dbReference type="Proteomes" id="UP000078463"/>
    </source>
</evidence>
<dbReference type="InterPro" id="IPR015797">
    <property type="entry name" value="NUDIX_hydrolase-like_dom_sf"/>
</dbReference>
<dbReference type="AlphaFoldDB" id="A0A191UDT0"/>
<proteinExistence type="inferred from homology"/>
<dbReference type="KEGG" id="pwu:A8O14_02790"/>
<dbReference type="Proteomes" id="UP000078463">
    <property type="component" value="Chromosome"/>
</dbReference>
<feature type="domain" description="Nudix hydrolase" evidence="4">
    <location>
        <begin position="24"/>
        <end position="156"/>
    </location>
</feature>
<keyword evidence="2 3" id="KW-0378">Hydrolase</keyword>
<keyword evidence="6" id="KW-1185">Reference proteome</keyword>
<reference evidence="6" key="1">
    <citation type="submission" date="2016-05" db="EMBL/GenBank/DDBJ databases">
        <title>Polynucleobacter sp. QLW-P1FAT50C-4 genome.</title>
        <authorList>
            <person name="Hahn M.W."/>
        </authorList>
    </citation>
    <scope>NUCLEOTIDE SEQUENCE [LARGE SCALE GENOMIC DNA]</scope>
    <source>
        <strain evidence="6">QLW-P1FAT50C-4</strain>
    </source>
</reference>
<gene>
    <name evidence="5" type="ORF">A8O14_02790</name>
</gene>
<evidence type="ECO:0000256" key="2">
    <source>
        <dbReference type="ARBA" id="ARBA00022801"/>
    </source>
</evidence>
<comment type="similarity">
    <text evidence="3">Belongs to the Nudix hydrolase family.</text>
</comment>
<dbReference type="RefSeq" id="WP_068948117.1">
    <property type="nucleotide sequence ID" value="NZ_CP015922.1"/>
</dbReference>
<dbReference type="Pfam" id="PF00293">
    <property type="entry name" value="NUDIX"/>
    <property type="match status" value="1"/>
</dbReference>
<dbReference type="PANTHER" id="PTHR43046">
    <property type="entry name" value="GDP-MANNOSE MANNOSYL HYDROLASE"/>
    <property type="match status" value="1"/>
</dbReference>
<dbReference type="InterPro" id="IPR020084">
    <property type="entry name" value="NUDIX_hydrolase_CS"/>
</dbReference>
<organism evidence="5 6">
    <name type="scientific">Polynucleobacter wuianus</name>
    <dbReference type="NCBI Taxonomy" id="1743168"/>
    <lineage>
        <taxon>Bacteria</taxon>
        <taxon>Pseudomonadati</taxon>
        <taxon>Pseudomonadota</taxon>
        <taxon>Betaproteobacteria</taxon>
        <taxon>Burkholderiales</taxon>
        <taxon>Burkholderiaceae</taxon>
        <taxon>Polynucleobacter</taxon>
    </lineage>
</organism>
<dbReference type="PRINTS" id="PR00502">
    <property type="entry name" value="NUDIXFAMILY"/>
</dbReference>
<dbReference type="InterPro" id="IPR000086">
    <property type="entry name" value="NUDIX_hydrolase_dom"/>
</dbReference>
<evidence type="ECO:0000256" key="3">
    <source>
        <dbReference type="RuleBase" id="RU003476"/>
    </source>
</evidence>
<dbReference type="InterPro" id="IPR020476">
    <property type="entry name" value="Nudix_hydrolase"/>
</dbReference>
<sequence length="163" mass="18269">MLTLGLNVENILRAENPFSRMNPEGHITASGLVIQHNKVLLIFHPYIKQWFQPGGHIDEGESPCEAAIREVYEETGLVCALDSDDLGLIDIDVHEIPANPQKGEGSHLHIDLLYRLKLLRKEDPSEEIAFGWFSFDQIESARIQRALTRLNQAPRASSNSVSS</sequence>
<protein>
    <submittedName>
        <fullName evidence="5">NUDIX hydrolase</fullName>
    </submittedName>
</protein>
<dbReference type="OrthoDB" id="5511555at2"/>
<dbReference type="Gene3D" id="3.90.79.10">
    <property type="entry name" value="Nucleoside Triphosphate Pyrophosphohydrolase"/>
    <property type="match status" value="1"/>
</dbReference>
<dbReference type="CDD" id="cd03674">
    <property type="entry name" value="NUDIX_Hydrolase"/>
    <property type="match status" value="1"/>
</dbReference>
<dbReference type="PROSITE" id="PS00893">
    <property type="entry name" value="NUDIX_BOX"/>
    <property type="match status" value="1"/>
</dbReference>
<dbReference type="SUPFAM" id="SSF55811">
    <property type="entry name" value="Nudix"/>
    <property type="match status" value="1"/>
</dbReference>